<dbReference type="InterPro" id="IPR038501">
    <property type="entry name" value="Spore_GerAC_C_sf"/>
</dbReference>
<evidence type="ECO:0000256" key="1">
    <source>
        <dbReference type="ARBA" id="ARBA00004635"/>
    </source>
</evidence>
<evidence type="ECO:0000256" key="2">
    <source>
        <dbReference type="ARBA" id="ARBA00007886"/>
    </source>
</evidence>
<proteinExistence type="inferred from homology"/>
<comment type="subcellular location">
    <subcellularLocation>
        <location evidence="1">Membrane</location>
        <topology evidence="1">Lipid-anchor</topology>
    </subcellularLocation>
</comment>
<keyword evidence="12" id="KW-1185">Reference proteome</keyword>
<keyword evidence="4" id="KW-0732">Signal</keyword>
<dbReference type="NCBIfam" id="TIGR02887">
    <property type="entry name" value="spore_ger_x_C"/>
    <property type="match status" value="1"/>
</dbReference>
<organism evidence="11 12">
    <name type="scientific">Thermaerobacter composti</name>
    <dbReference type="NCBI Taxonomy" id="554949"/>
    <lineage>
        <taxon>Bacteria</taxon>
        <taxon>Bacillati</taxon>
        <taxon>Bacillota</taxon>
        <taxon>Clostridia</taxon>
        <taxon>Eubacteriales</taxon>
        <taxon>Clostridiales Family XVII. Incertae Sedis</taxon>
        <taxon>Thermaerobacter</taxon>
    </lineage>
</organism>
<evidence type="ECO:0000256" key="8">
    <source>
        <dbReference type="SAM" id="MobiDB-lite"/>
    </source>
</evidence>
<evidence type="ECO:0000256" key="4">
    <source>
        <dbReference type="ARBA" id="ARBA00022729"/>
    </source>
</evidence>
<dbReference type="InterPro" id="IPR057336">
    <property type="entry name" value="GerAC_N"/>
</dbReference>
<dbReference type="RefSeq" id="WP_318750039.1">
    <property type="nucleotide sequence ID" value="NZ_CP132508.1"/>
</dbReference>
<gene>
    <name evidence="11" type="ORF">Q5761_07235</name>
</gene>
<protein>
    <submittedName>
        <fullName evidence="11">Ger(X)C family spore germination protein</fullName>
    </submittedName>
</protein>
<dbReference type="PANTHER" id="PTHR35789">
    <property type="entry name" value="SPORE GERMINATION PROTEIN B3"/>
    <property type="match status" value="1"/>
</dbReference>
<evidence type="ECO:0000256" key="5">
    <source>
        <dbReference type="ARBA" id="ARBA00023136"/>
    </source>
</evidence>
<comment type="similarity">
    <text evidence="2">Belongs to the GerABKC lipoprotein family.</text>
</comment>
<accession>A0ABZ0QLR8</accession>
<reference evidence="11 12" key="1">
    <citation type="submission" date="2023-08" db="EMBL/GenBank/DDBJ databases">
        <title>Genome sequence of Thermaerobacter compostii strain Ins1, a spore-forming filamentous bacterium isolated from a deep geothermal reservoir.</title>
        <authorList>
            <person name="Bregnard D."/>
            <person name="Gonzalez D."/>
            <person name="Junier P."/>
        </authorList>
    </citation>
    <scope>NUCLEOTIDE SEQUENCE [LARGE SCALE GENOMIC DNA]</scope>
    <source>
        <strain evidence="11 12">Ins1</strain>
    </source>
</reference>
<dbReference type="Proteomes" id="UP001304683">
    <property type="component" value="Chromosome"/>
</dbReference>
<evidence type="ECO:0000259" key="9">
    <source>
        <dbReference type="Pfam" id="PF05504"/>
    </source>
</evidence>
<feature type="compositionally biased region" description="Low complexity" evidence="8">
    <location>
        <begin position="18"/>
        <end position="27"/>
    </location>
</feature>
<evidence type="ECO:0000259" key="10">
    <source>
        <dbReference type="Pfam" id="PF25198"/>
    </source>
</evidence>
<keyword evidence="7" id="KW-0449">Lipoprotein</keyword>
<feature type="domain" description="Spore germination GerAC-like C-terminal" evidence="9">
    <location>
        <begin position="253"/>
        <end position="419"/>
    </location>
</feature>
<dbReference type="InterPro" id="IPR008844">
    <property type="entry name" value="Spore_GerAC-like"/>
</dbReference>
<dbReference type="PANTHER" id="PTHR35789:SF1">
    <property type="entry name" value="SPORE GERMINATION PROTEIN B3"/>
    <property type="match status" value="1"/>
</dbReference>
<evidence type="ECO:0000256" key="6">
    <source>
        <dbReference type="ARBA" id="ARBA00023139"/>
    </source>
</evidence>
<dbReference type="EMBL" id="CP132508">
    <property type="protein sequence ID" value="WPD18184.1"/>
    <property type="molecule type" value="Genomic_DNA"/>
</dbReference>
<keyword evidence="6" id="KW-0564">Palmitate</keyword>
<name>A0ABZ0QLR8_9FIRM</name>
<evidence type="ECO:0000256" key="7">
    <source>
        <dbReference type="ARBA" id="ARBA00023288"/>
    </source>
</evidence>
<sequence length="423" mass="45525">MARRRPRGRADAPPRQPVPVAARRTAPGPGGPGGGRIVGRLAAAWLVAVALLVGGCWDARDVEDRAIVLGVGLDRAPGGRILLSLEVTVPGGTAARPGISGNQPGQRGPAAGETKVVLTGTGDTVHEALAAMRDGARFDIFLGHVRVVLVGEDLARQGVLQHLEMLVQNPEIRRLIPLAVVEGRAHDVLTMTMAQDSTAAFYLSQMIDDLVRTGRAPNVDLSRFLTDVSEPGIDPVVSVLGRGRGTEAGIALQGLGVFQDDRMRAVLRPPDAWYLMWAMGSPRRTTLFVPIREAVAGGLILDIFHVDSRLRIAGPAGARQATLRLLIEGRVAEHRAGGVDLSDPATMHRIQTRTQRDLGRRVDAVVRQARRLRADPLGVGRALRVAEPSLWRRPEPVLRQAAEALPLRVEVVVRVRRTGLTIR</sequence>
<dbReference type="Pfam" id="PF05504">
    <property type="entry name" value="Spore_GerAC"/>
    <property type="match status" value="1"/>
</dbReference>
<keyword evidence="5" id="KW-0472">Membrane</keyword>
<dbReference type="Gene3D" id="3.30.300.210">
    <property type="entry name" value="Nutrient germinant receptor protein C, domain 3"/>
    <property type="match status" value="1"/>
</dbReference>
<dbReference type="InterPro" id="IPR046953">
    <property type="entry name" value="Spore_GerAC-like_C"/>
</dbReference>
<dbReference type="Pfam" id="PF25198">
    <property type="entry name" value="Spore_GerAC_N"/>
    <property type="match status" value="1"/>
</dbReference>
<evidence type="ECO:0000313" key="12">
    <source>
        <dbReference type="Proteomes" id="UP001304683"/>
    </source>
</evidence>
<evidence type="ECO:0000256" key="3">
    <source>
        <dbReference type="ARBA" id="ARBA00022544"/>
    </source>
</evidence>
<keyword evidence="3" id="KW-0309">Germination</keyword>
<evidence type="ECO:0000313" key="11">
    <source>
        <dbReference type="EMBL" id="WPD18184.1"/>
    </source>
</evidence>
<feature type="domain" description="Spore germination protein N-terminal" evidence="10">
    <location>
        <begin position="58"/>
        <end position="240"/>
    </location>
</feature>
<feature type="region of interest" description="Disordered" evidence="8">
    <location>
        <begin position="1"/>
        <end position="33"/>
    </location>
</feature>